<sequence>MENSYKDMYDNILNNYEEYLKVVDICHNLSSIRINNLIKTFGGNNYENECFYKEIKNDNISYAIDIYCDKIDSTSLILHSSKGSDDLERILSENECMYGFSKSEDEDTLYRKFAFPKDEKKLLYITEKIIDLFKKEIE</sequence>
<dbReference type="EMBL" id="JAUPBM010000004">
    <property type="protein sequence ID" value="MDO7019311.1"/>
    <property type="molecule type" value="Genomic_DNA"/>
</dbReference>
<protein>
    <submittedName>
        <fullName evidence="1">Uncharacterized protein</fullName>
    </submittedName>
</protein>
<reference evidence="1" key="1">
    <citation type="submission" date="2023-07" db="EMBL/GenBank/DDBJ databases">
        <title>Mucosal microbiota of week-old chicken and adult hens.</title>
        <authorList>
            <person name="Volf J."/>
            <person name="Karasova D."/>
            <person name="Crhanova M."/>
            <person name="Faldynova M."/>
            <person name="Prikrylova H."/>
            <person name="Zeman M."/>
            <person name="Babak V."/>
            <person name="Rajova J."/>
            <person name="Rychlik I."/>
        </authorList>
    </citation>
    <scope>NUCLEOTIDE SEQUENCE</scope>
    <source>
        <strain evidence="1">ET902</strain>
    </source>
</reference>
<proteinExistence type="predicted"/>
<comment type="caution">
    <text evidence="1">The sequence shown here is derived from an EMBL/GenBank/DDBJ whole genome shotgun (WGS) entry which is preliminary data.</text>
</comment>
<accession>A0ABT8YU47</accession>
<gene>
    <name evidence="1" type="ORF">Q5M86_00830</name>
</gene>
<evidence type="ECO:0000313" key="1">
    <source>
        <dbReference type="EMBL" id="MDO7019311.1"/>
    </source>
</evidence>
<name>A0ABT8YU47_9SPIR</name>
<dbReference type="RefSeq" id="WP_020005346.1">
    <property type="nucleotide sequence ID" value="NZ_JAUPBL010000031.1"/>
</dbReference>
<dbReference type="Proteomes" id="UP001175147">
    <property type="component" value="Unassembled WGS sequence"/>
</dbReference>
<keyword evidence="2" id="KW-1185">Reference proteome</keyword>
<evidence type="ECO:0000313" key="2">
    <source>
        <dbReference type="Proteomes" id="UP001175147"/>
    </source>
</evidence>
<organism evidence="1 2">
    <name type="scientific">Brachyspira innocens</name>
    <dbReference type="NCBI Taxonomy" id="13264"/>
    <lineage>
        <taxon>Bacteria</taxon>
        <taxon>Pseudomonadati</taxon>
        <taxon>Spirochaetota</taxon>
        <taxon>Spirochaetia</taxon>
        <taxon>Brachyspirales</taxon>
        <taxon>Brachyspiraceae</taxon>
        <taxon>Brachyspira</taxon>
    </lineage>
</organism>